<feature type="compositionally biased region" description="Low complexity" evidence="1">
    <location>
        <begin position="46"/>
        <end position="55"/>
    </location>
</feature>
<protein>
    <submittedName>
        <fullName evidence="2">Uncharacterized protein</fullName>
    </submittedName>
</protein>
<evidence type="ECO:0000313" key="2">
    <source>
        <dbReference type="EMBL" id="TNN22801.1"/>
    </source>
</evidence>
<accession>A0A4Z2E217</accession>
<name>A0A4Z2E217_9TELE</name>
<comment type="caution">
    <text evidence="2">The sequence shown here is derived from an EMBL/GenBank/DDBJ whole genome shotgun (WGS) entry which is preliminary data.</text>
</comment>
<feature type="compositionally biased region" description="Basic and acidic residues" evidence="1">
    <location>
        <begin position="57"/>
        <end position="67"/>
    </location>
</feature>
<reference evidence="2 3" key="1">
    <citation type="submission" date="2019-03" db="EMBL/GenBank/DDBJ databases">
        <title>First draft genome of Liparis tanakae, snailfish: a comprehensive survey of snailfish specific genes.</title>
        <authorList>
            <person name="Kim W."/>
            <person name="Song I."/>
            <person name="Jeong J.-H."/>
            <person name="Kim D."/>
            <person name="Kim S."/>
            <person name="Ryu S."/>
            <person name="Song J.Y."/>
            <person name="Lee S.K."/>
        </authorList>
    </citation>
    <scope>NUCLEOTIDE SEQUENCE [LARGE SCALE GENOMIC DNA]</scope>
    <source>
        <tissue evidence="2">Muscle</tissue>
    </source>
</reference>
<gene>
    <name evidence="2" type="ORF">EYF80_067083</name>
</gene>
<proteinExistence type="predicted"/>
<dbReference type="EMBL" id="SRLO01020946">
    <property type="protein sequence ID" value="TNN22801.1"/>
    <property type="molecule type" value="Genomic_DNA"/>
</dbReference>
<keyword evidence="3" id="KW-1185">Reference proteome</keyword>
<dbReference type="AlphaFoldDB" id="A0A4Z2E217"/>
<sequence>MSEFRRAEILRSDWLSAEPSRLLTDVPDGRRRLRVNLGANRPFYRPGPRSPSAGRRAGREARERREQSQPNGPLFPCNSRAKPPFSSSN</sequence>
<evidence type="ECO:0000256" key="1">
    <source>
        <dbReference type="SAM" id="MobiDB-lite"/>
    </source>
</evidence>
<organism evidence="2 3">
    <name type="scientific">Liparis tanakae</name>
    <name type="common">Tanaka's snailfish</name>
    <dbReference type="NCBI Taxonomy" id="230148"/>
    <lineage>
        <taxon>Eukaryota</taxon>
        <taxon>Metazoa</taxon>
        <taxon>Chordata</taxon>
        <taxon>Craniata</taxon>
        <taxon>Vertebrata</taxon>
        <taxon>Euteleostomi</taxon>
        <taxon>Actinopterygii</taxon>
        <taxon>Neopterygii</taxon>
        <taxon>Teleostei</taxon>
        <taxon>Neoteleostei</taxon>
        <taxon>Acanthomorphata</taxon>
        <taxon>Eupercaria</taxon>
        <taxon>Perciformes</taxon>
        <taxon>Cottioidei</taxon>
        <taxon>Cottales</taxon>
        <taxon>Liparidae</taxon>
        <taxon>Liparis</taxon>
    </lineage>
</organism>
<dbReference type="Proteomes" id="UP000314294">
    <property type="component" value="Unassembled WGS sequence"/>
</dbReference>
<evidence type="ECO:0000313" key="3">
    <source>
        <dbReference type="Proteomes" id="UP000314294"/>
    </source>
</evidence>
<feature type="region of interest" description="Disordered" evidence="1">
    <location>
        <begin position="35"/>
        <end position="89"/>
    </location>
</feature>